<evidence type="ECO:0000259" key="2">
    <source>
        <dbReference type="Pfam" id="PF02754"/>
    </source>
</evidence>
<reference evidence="3 4" key="1">
    <citation type="submission" date="2020-05" db="EMBL/GenBank/DDBJ databases">
        <title>MicrobeNet Type strains.</title>
        <authorList>
            <person name="Nicholson A.C."/>
        </authorList>
    </citation>
    <scope>NUCLEOTIDE SEQUENCE [LARGE SCALE GENOMIC DNA]</scope>
    <source>
        <strain evidence="3 4">JCM 14547</strain>
    </source>
</reference>
<keyword evidence="4" id="KW-1185">Reference proteome</keyword>
<dbReference type="RefSeq" id="WP_171203180.1">
    <property type="nucleotide sequence ID" value="NZ_BAAANP010000014.1"/>
</dbReference>
<feature type="region of interest" description="Disordered" evidence="1">
    <location>
        <begin position="254"/>
        <end position="284"/>
    </location>
</feature>
<proteinExistence type="predicted"/>
<dbReference type="EMBL" id="JABEMA010000130">
    <property type="protein sequence ID" value="NNH23362.1"/>
    <property type="molecule type" value="Genomic_DNA"/>
</dbReference>
<sequence>MRIAVMATCLGDAVAPQAVRATVELLERLGHDVVFPPGQTCCGQMHVNTGYLREALPVVRHATEVFGPVADGEWDAVVAPSGSCTGCVRHQHAMVARRGGDEALAVRAEAVAARTYELSELLVDVLGVTDVGAYYPHRVTYHPTCHSLRMLRVGDKPLQLLRAVRGLELVELPDAEVCCGFGGTFALKNADTSTAMLADKMSAVLSTGAEVCSAGDSSCLLHIGGGLGRLRTGVRTVHLAEVLASTEATQTPSARSLAAGVAAGVPRTETGEDPATDPLEEDPV</sequence>
<gene>
    <name evidence="3" type="ORF">HLB09_09705</name>
</gene>
<dbReference type="GO" id="GO:0016491">
    <property type="term" value="F:oxidoreductase activity"/>
    <property type="evidence" value="ECO:0007669"/>
    <property type="project" value="UniProtKB-ARBA"/>
</dbReference>
<evidence type="ECO:0000313" key="3">
    <source>
        <dbReference type="EMBL" id="NNH23362.1"/>
    </source>
</evidence>
<feature type="compositionally biased region" description="Acidic residues" evidence="1">
    <location>
        <begin position="271"/>
        <end position="284"/>
    </location>
</feature>
<dbReference type="GO" id="GO:0005829">
    <property type="term" value="C:cytosol"/>
    <property type="evidence" value="ECO:0007669"/>
    <property type="project" value="TreeGrafter"/>
</dbReference>
<evidence type="ECO:0000313" key="4">
    <source>
        <dbReference type="Proteomes" id="UP000555552"/>
    </source>
</evidence>
<name>A0A849BRA8_9ACTN</name>
<dbReference type="PANTHER" id="PTHR30296:SF0">
    <property type="entry name" value="LACTATE UTILIZATION PROTEIN A"/>
    <property type="match status" value="1"/>
</dbReference>
<dbReference type="InterPro" id="IPR004017">
    <property type="entry name" value="Cys_rich_dom"/>
</dbReference>
<dbReference type="Proteomes" id="UP000555552">
    <property type="component" value="Unassembled WGS sequence"/>
</dbReference>
<comment type="caution">
    <text evidence="3">The sequence shown here is derived from an EMBL/GenBank/DDBJ whole genome shotgun (WGS) entry which is preliminary data.</text>
</comment>
<feature type="domain" description="Cysteine-rich" evidence="2">
    <location>
        <begin position="139"/>
        <end position="223"/>
    </location>
</feature>
<dbReference type="Pfam" id="PF02754">
    <property type="entry name" value="CCG"/>
    <property type="match status" value="2"/>
</dbReference>
<dbReference type="PANTHER" id="PTHR30296">
    <property type="entry name" value="UNCHARACTERIZED PROTEIN YKGE"/>
    <property type="match status" value="1"/>
</dbReference>
<organism evidence="3 4">
    <name type="scientific">Pseudokineococcus marinus</name>
    <dbReference type="NCBI Taxonomy" id="351215"/>
    <lineage>
        <taxon>Bacteria</taxon>
        <taxon>Bacillati</taxon>
        <taxon>Actinomycetota</taxon>
        <taxon>Actinomycetes</taxon>
        <taxon>Kineosporiales</taxon>
        <taxon>Kineosporiaceae</taxon>
        <taxon>Pseudokineococcus</taxon>
    </lineage>
</organism>
<evidence type="ECO:0000256" key="1">
    <source>
        <dbReference type="SAM" id="MobiDB-lite"/>
    </source>
</evidence>
<accession>A0A849BRA8</accession>
<feature type="domain" description="Cysteine-rich" evidence="2">
    <location>
        <begin position="4"/>
        <end position="86"/>
    </location>
</feature>
<protein>
    <submittedName>
        <fullName evidence="3">(Fe-S)-binding protein</fullName>
    </submittedName>
</protein>
<dbReference type="AlphaFoldDB" id="A0A849BRA8"/>